<comment type="caution">
    <text evidence="1">The sequence shown here is derived from an EMBL/GenBank/DDBJ whole genome shotgun (WGS) entry which is preliminary data.</text>
</comment>
<proteinExistence type="predicted"/>
<evidence type="ECO:0000313" key="2">
    <source>
        <dbReference type="Proteomes" id="UP000499080"/>
    </source>
</evidence>
<dbReference type="Proteomes" id="UP000499080">
    <property type="component" value="Unassembled WGS sequence"/>
</dbReference>
<dbReference type="AlphaFoldDB" id="A0A4Y2P8M6"/>
<sequence>MLWGYWTDMTLEQMFMLSLKSTGSLRHRFDISDSTLMKWILTMPNVTTISQRVEDFRGLSLITSEHHTNTRDSRVLCDNEDIQKLAIWFESHDPFPV</sequence>
<organism evidence="1 2">
    <name type="scientific">Araneus ventricosus</name>
    <name type="common">Orbweaver spider</name>
    <name type="synonym">Epeira ventricosa</name>
    <dbReference type="NCBI Taxonomy" id="182803"/>
    <lineage>
        <taxon>Eukaryota</taxon>
        <taxon>Metazoa</taxon>
        <taxon>Ecdysozoa</taxon>
        <taxon>Arthropoda</taxon>
        <taxon>Chelicerata</taxon>
        <taxon>Arachnida</taxon>
        <taxon>Araneae</taxon>
        <taxon>Araneomorphae</taxon>
        <taxon>Entelegynae</taxon>
        <taxon>Araneoidea</taxon>
        <taxon>Araneidae</taxon>
        <taxon>Araneus</taxon>
    </lineage>
</organism>
<evidence type="ECO:0000313" key="1">
    <source>
        <dbReference type="EMBL" id="GBN48288.1"/>
    </source>
</evidence>
<dbReference type="OrthoDB" id="6753017at2759"/>
<reference evidence="1 2" key="1">
    <citation type="journal article" date="2019" name="Sci. Rep.">
        <title>Orb-weaving spider Araneus ventricosus genome elucidates the spidroin gene catalogue.</title>
        <authorList>
            <person name="Kono N."/>
            <person name="Nakamura H."/>
            <person name="Ohtoshi R."/>
            <person name="Moran D.A.P."/>
            <person name="Shinohara A."/>
            <person name="Yoshida Y."/>
            <person name="Fujiwara M."/>
            <person name="Mori M."/>
            <person name="Tomita M."/>
            <person name="Arakawa K."/>
        </authorList>
    </citation>
    <scope>NUCLEOTIDE SEQUENCE [LARGE SCALE GENOMIC DNA]</scope>
</reference>
<accession>A0A4Y2P8M6</accession>
<keyword evidence="2" id="KW-1185">Reference proteome</keyword>
<name>A0A4Y2P8M6_ARAVE</name>
<protein>
    <submittedName>
        <fullName evidence="1">Uncharacterized protein</fullName>
    </submittedName>
</protein>
<gene>
    <name evidence="1" type="ORF">AVEN_212567_1</name>
</gene>
<dbReference type="EMBL" id="BGPR01010847">
    <property type="protein sequence ID" value="GBN48288.1"/>
    <property type="molecule type" value="Genomic_DNA"/>
</dbReference>